<reference evidence="1" key="1">
    <citation type="journal article" date="2010" name="Science">
        <title>Plasticity of animal genome architecture unmasked by rapid evolution of a pelagic tunicate.</title>
        <authorList>
            <person name="Denoeud F."/>
            <person name="Henriet S."/>
            <person name="Mungpakdee S."/>
            <person name="Aury J.M."/>
            <person name="Da Silva C."/>
            <person name="Brinkmann H."/>
            <person name="Mikhaleva J."/>
            <person name="Olsen L.C."/>
            <person name="Jubin C."/>
            <person name="Canestro C."/>
            <person name="Bouquet J.M."/>
            <person name="Danks G."/>
            <person name="Poulain J."/>
            <person name="Campsteijn C."/>
            <person name="Adamski M."/>
            <person name="Cross I."/>
            <person name="Yadetie F."/>
            <person name="Muffato M."/>
            <person name="Louis A."/>
            <person name="Butcher S."/>
            <person name="Tsagkogeorga G."/>
            <person name="Konrad A."/>
            <person name="Singh S."/>
            <person name="Jensen M.F."/>
            <person name="Cong E.H."/>
            <person name="Eikeseth-Otteraa H."/>
            <person name="Noel B."/>
            <person name="Anthouard V."/>
            <person name="Porcel B.M."/>
            <person name="Kachouri-Lafond R."/>
            <person name="Nishino A."/>
            <person name="Ugolini M."/>
            <person name="Chourrout P."/>
            <person name="Nishida H."/>
            <person name="Aasland R."/>
            <person name="Huzurbazar S."/>
            <person name="Westhof E."/>
            <person name="Delsuc F."/>
            <person name="Lehrach H."/>
            <person name="Reinhardt R."/>
            <person name="Weissenbach J."/>
            <person name="Roy S.W."/>
            <person name="Artiguenave F."/>
            <person name="Postlethwait J.H."/>
            <person name="Manak J.R."/>
            <person name="Thompson E.M."/>
            <person name="Jaillon O."/>
            <person name="Du Pasquier L."/>
            <person name="Boudinot P."/>
            <person name="Liberles D.A."/>
            <person name="Volff J.N."/>
            <person name="Philippe H."/>
            <person name="Lenhard B."/>
            <person name="Roest Crollius H."/>
            <person name="Wincker P."/>
            <person name="Chourrout D."/>
        </authorList>
    </citation>
    <scope>NUCLEOTIDE SEQUENCE [LARGE SCALE GENOMIC DNA]</scope>
</reference>
<dbReference type="Gene3D" id="3.40.50.300">
    <property type="entry name" value="P-loop containing nucleotide triphosphate hydrolases"/>
    <property type="match status" value="1"/>
</dbReference>
<dbReference type="Pfam" id="PF17784">
    <property type="entry name" value="Sulfotransfer_4"/>
    <property type="match status" value="1"/>
</dbReference>
<dbReference type="InterPro" id="IPR027417">
    <property type="entry name" value="P-loop_NTPase"/>
</dbReference>
<evidence type="ECO:0008006" key="3">
    <source>
        <dbReference type="Google" id="ProtNLM"/>
    </source>
</evidence>
<proteinExistence type="predicted"/>
<dbReference type="PANTHER" id="PTHR36978">
    <property type="entry name" value="P-LOOP CONTAINING NUCLEOTIDE TRIPHOSPHATE HYDROLASE"/>
    <property type="match status" value="1"/>
</dbReference>
<dbReference type="EMBL" id="FN653083">
    <property type="protein sequence ID" value="CBY11374.1"/>
    <property type="molecule type" value="Genomic_DNA"/>
</dbReference>
<dbReference type="SUPFAM" id="SSF52540">
    <property type="entry name" value="P-loop containing nucleoside triphosphate hydrolases"/>
    <property type="match status" value="1"/>
</dbReference>
<organism evidence="1">
    <name type="scientific">Oikopleura dioica</name>
    <name type="common">Tunicate</name>
    <dbReference type="NCBI Taxonomy" id="34765"/>
    <lineage>
        <taxon>Eukaryota</taxon>
        <taxon>Metazoa</taxon>
        <taxon>Chordata</taxon>
        <taxon>Tunicata</taxon>
        <taxon>Appendicularia</taxon>
        <taxon>Copelata</taxon>
        <taxon>Oikopleuridae</taxon>
        <taxon>Oikopleura</taxon>
    </lineage>
</organism>
<gene>
    <name evidence="1" type="ORF">GSOID_T00015693001</name>
</gene>
<protein>
    <recommendedName>
        <fullName evidence="3">Sulfotransferase</fullName>
    </recommendedName>
</protein>
<evidence type="ECO:0000313" key="1">
    <source>
        <dbReference type="EMBL" id="CBY11374.1"/>
    </source>
</evidence>
<evidence type="ECO:0000313" key="2">
    <source>
        <dbReference type="Proteomes" id="UP000001307"/>
    </source>
</evidence>
<dbReference type="Proteomes" id="UP000001307">
    <property type="component" value="Unassembled WGS sequence"/>
</dbReference>
<dbReference type="OrthoDB" id="272681at2759"/>
<dbReference type="InParanoid" id="E4XND6"/>
<dbReference type="PANTHER" id="PTHR36978:SF4">
    <property type="entry name" value="P-LOOP CONTAINING NUCLEOSIDE TRIPHOSPHATE HYDROLASE PROTEIN"/>
    <property type="match status" value="1"/>
</dbReference>
<dbReference type="InterPro" id="IPR040632">
    <property type="entry name" value="Sulfotransfer_4"/>
</dbReference>
<keyword evidence="2" id="KW-1185">Reference proteome</keyword>
<dbReference type="AlphaFoldDB" id="E4XND6"/>
<name>E4XND6_OIKDI</name>
<accession>E4XND6</accession>
<sequence>MAQYNKNLKMGKAGLQVINAGFSKTGTKSMNAILEQLGFNVCDSPEAIYRHWEDWEKVANGEKPNEVLQKLFGKGNPDEYTACVDLPHNAYWELLLKQFPDAKVILVLRDEDKWASSVHKHLAVEREQFQEMMWWRLHGGIYRWIFNHSSRAMSLYMDWIRPLLIGPEARNFYGENMDILRLKYRMHNQYVMNNCPKDKLLVWRIEDGWEPICKFLGKPVPEGPLPHKNRMGGVIQELAESVDYQAMVRKQTTSIVLRMSIIAGLAYGWCKGLVQPHLQVEESMPLNWKIIAATVLFLVTMRKL</sequence>